<evidence type="ECO:0000313" key="2">
    <source>
        <dbReference type="Proteomes" id="UP000637239"/>
    </source>
</evidence>
<name>A0A7R7VV73_ASPCH</name>
<keyword evidence="2" id="KW-1185">Reference proteome</keyword>
<dbReference type="EMBL" id="AP024422">
    <property type="protein sequence ID" value="BCR91387.1"/>
    <property type="molecule type" value="Genomic_DNA"/>
</dbReference>
<sequence length="129" mass="14567">MASGYMEWIIAKGEKYSENHSCTVSFYRSHQDSHGLKFYAELYSCDSNHAPERVDDPGVRCVGSICTDLTGVDLGLFDCKYSTTGRVYRVEFDLKVVFGAREGLLKFETICQGKVIGRTTIDFSTTKFY</sequence>
<evidence type="ECO:0000313" key="1">
    <source>
        <dbReference type="EMBL" id="BCR91387.1"/>
    </source>
</evidence>
<reference evidence="1" key="1">
    <citation type="submission" date="2021-01" db="EMBL/GenBank/DDBJ databases">
        <authorList>
            <consortium name="Aspergillus chevalieri M1 genome sequencing consortium"/>
            <person name="Kazuki M."/>
            <person name="Futagami T."/>
        </authorList>
    </citation>
    <scope>NUCLEOTIDE SEQUENCE</scope>
    <source>
        <strain evidence="1">M1</strain>
    </source>
</reference>
<dbReference type="AlphaFoldDB" id="A0A7R7VV73"/>
<dbReference type="KEGG" id="ache:ACHE_70230S"/>
<organism evidence="1 2">
    <name type="scientific">Aspergillus chevalieri</name>
    <name type="common">Eurotium chevalieri</name>
    <dbReference type="NCBI Taxonomy" id="182096"/>
    <lineage>
        <taxon>Eukaryota</taxon>
        <taxon>Fungi</taxon>
        <taxon>Dikarya</taxon>
        <taxon>Ascomycota</taxon>
        <taxon>Pezizomycotina</taxon>
        <taxon>Eurotiomycetes</taxon>
        <taxon>Eurotiomycetidae</taxon>
        <taxon>Eurotiales</taxon>
        <taxon>Aspergillaceae</taxon>
        <taxon>Aspergillus</taxon>
        <taxon>Aspergillus subgen. Aspergillus</taxon>
    </lineage>
</organism>
<reference evidence="1" key="2">
    <citation type="submission" date="2021-02" db="EMBL/GenBank/DDBJ databases">
        <title>Aspergillus chevalieri M1 genome sequence.</title>
        <authorList>
            <person name="Kadooka C."/>
            <person name="Mori K."/>
            <person name="Futagami T."/>
        </authorList>
    </citation>
    <scope>NUCLEOTIDE SEQUENCE</scope>
    <source>
        <strain evidence="1">M1</strain>
    </source>
</reference>
<proteinExistence type="predicted"/>
<dbReference type="GeneID" id="66985745"/>
<dbReference type="RefSeq" id="XP_043139909.1">
    <property type="nucleotide sequence ID" value="XM_043282540.1"/>
</dbReference>
<dbReference type="Proteomes" id="UP000637239">
    <property type="component" value="Chromosome 7"/>
</dbReference>
<gene>
    <name evidence="1" type="ORF">ACHE_70230S</name>
</gene>
<protein>
    <submittedName>
        <fullName evidence="1">Uncharacterized protein</fullName>
    </submittedName>
</protein>
<accession>A0A7R7VV73</accession>